<dbReference type="Pfam" id="PF14316">
    <property type="entry name" value="DUF4381"/>
    <property type="match status" value="1"/>
</dbReference>
<evidence type="ECO:0000313" key="2">
    <source>
        <dbReference type="EMBL" id="WNM58980.1"/>
    </source>
</evidence>
<dbReference type="RefSeq" id="WP_312645571.1">
    <property type="nucleotide sequence ID" value="NZ_CP116967.1"/>
</dbReference>
<feature type="transmembrane region" description="Helical" evidence="1">
    <location>
        <begin position="28"/>
        <end position="47"/>
    </location>
</feature>
<keyword evidence="1" id="KW-0472">Membrane</keyword>
<dbReference type="EMBL" id="CP116967">
    <property type="protein sequence ID" value="WNM58980.1"/>
    <property type="molecule type" value="Genomic_DNA"/>
</dbReference>
<protein>
    <submittedName>
        <fullName evidence="2">DUF4381 domain-containing protein</fullName>
    </submittedName>
</protein>
<evidence type="ECO:0000256" key="1">
    <source>
        <dbReference type="SAM" id="Phobius"/>
    </source>
</evidence>
<dbReference type="AlphaFoldDB" id="A0AA96JTA8"/>
<keyword evidence="1" id="KW-1133">Transmembrane helix</keyword>
<dbReference type="KEGG" id="nall:PP769_04215"/>
<gene>
    <name evidence="2" type="ORF">PP769_04215</name>
</gene>
<reference evidence="2 3" key="1">
    <citation type="submission" date="2023-01" db="EMBL/GenBank/DDBJ databases">
        <title>Cultivation and genomic characterization of new, ubiquitous marine nitrite-oxidizing bacteria from the Nitrospirales.</title>
        <authorList>
            <person name="Mueller A.J."/>
            <person name="Daebeler A."/>
            <person name="Herbold C.W."/>
            <person name="Kirkegaard R.H."/>
            <person name="Daims H."/>
        </authorList>
    </citation>
    <scope>NUCLEOTIDE SEQUENCE [LARGE SCALE GENOMIC DNA]</scope>
    <source>
        <strain evidence="2 3">VA</strain>
    </source>
</reference>
<proteinExistence type="predicted"/>
<sequence length="165" mass="18794">MPTASSPLQELRDVHLPPPISLWPPAPGWWIIFGLVMMGVILCLWILRNRRRKQTCRLAMNELHAIKQHYETHRDDQWLIQRLSVMIRRYAMATFPRTEVAGLVGISWLQFLDRSGRTNQFTDGVGHLLSSGPYQQQSAVSAAELVPLVEQWIQQVTPSTGKGTP</sequence>
<organism evidence="2 3">
    <name type="scientific">Candidatus Nitrospira allomarina</name>
    <dbReference type="NCBI Taxonomy" id="3020900"/>
    <lineage>
        <taxon>Bacteria</taxon>
        <taxon>Pseudomonadati</taxon>
        <taxon>Nitrospirota</taxon>
        <taxon>Nitrospiria</taxon>
        <taxon>Nitrospirales</taxon>
        <taxon>Nitrospiraceae</taxon>
        <taxon>Nitrospira</taxon>
    </lineage>
</organism>
<evidence type="ECO:0000313" key="3">
    <source>
        <dbReference type="Proteomes" id="UP001302719"/>
    </source>
</evidence>
<keyword evidence="3" id="KW-1185">Reference proteome</keyword>
<dbReference type="InterPro" id="IPR025489">
    <property type="entry name" value="DUF4381"/>
</dbReference>
<dbReference type="Proteomes" id="UP001302719">
    <property type="component" value="Chromosome"/>
</dbReference>
<accession>A0AA96JTA8</accession>
<keyword evidence="1" id="KW-0812">Transmembrane</keyword>
<name>A0AA96JTA8_9BACT</name>